<comment type="caution">
    <text evidence="3">The sequence shown here is derived from an EMBL/GenBank/DDBJ whole genome shotgun (WGS) entry which is preliminary data.</text>
</comment>
<feature type="region of interest" description="Disordered" evidence="1">
    <location>
        <begin position="122"/>
        <end position="206"/>
    </location>
</feature>
<evidence type="ECO:0000256" key="1">
    <source>
        <dbReference type="SAM" id="MobiDB-lite"/>
    </source>
</evidence>
<dbReference type="AlphaFoldDB" id="A0A8H7QQP9"/>
<dbReference type="Gene3D" id="1.20.1280.50">
    <property type="match status" value="1"/>
</dbReference>
<dbReference type="SUPFAM" id="SSF81383">
    <property type="entry name" value="F-box domain"/>
    <property type="match status" value="1"/>
</dbReference>
<keyword evidence="4" id="KW-1185">Reference proteome</keyword>
<dbReference type="GO" id="GO:0031146">
    <property type="term" value="P:SCF-dependent proteasomal ubiquitin-dependent protein catabolic process"/>
    <property type="evidence" value="ECO:0007669"/>
    <property type="project" value="TreeGrafter"/>
</dbReference>
<dbReference type="InterPro" id="IPR032675">
    <property type="entry name" value="LRR_dom_sf"/>
</dbReference>
<protein>
    <recommendedName>
        <fullName evidence="2">F-box domain-containing protein</fullName>
    </recommendedName>
</protein>
<feature type="domain" description="F-box" evidence="2">
    <location>
        <begin position="21"/>
        <end position="53"/>
    </location>
</feature>
<reference evidence="3" key="1">
    <citation type="submission" date="2020-12" db="EMBL/GenBank/DDBJ databases">
        <title>Metabolic potential, ecology and presence of endohyphal bacteria is reflected in genomic diversity of Mucoromycotina.</title>
        <authorList>
            <person name="Muszewska A."/>
            <person name="Okrasinska A."/>
            <person name="Steczkiewicz K."/>
            <person name="Drgas O."/>
            <person name="Orlowska M."/>
            <person name="Perlinska-Lenart U."/>
            <person name="Aleksandrzak-Piekarczyk T."/>
            <person name="Szatraj K."/>
            <person name="Zielenkiewicz U."/>
            <person name="Pilsyk S."/>
            <person name="Malc E."/>
            <person name="Mieczkowski P."/>
            <person name="Kruszewska J.S."/>
            <person name="Biernat P."/>
            <person name="Pawlowska J."/>
        </authorList>
    </citation>
    <scope>NUCLEOTIDE SEQUENCE</scope>
    <source>
        <strain evidence="3">WA0000017839</strain>
    </source>
</reference>
<dbReference type="InterPro" id="IPR036047">
    <property type="entry name" value="F-box-like_dom_sf"/>
</dbReference>
<dbReference type="Pfam" id="PF12937">
    <property type="entry name" value="F-box-like"/>
    <property type="match status" value="1"/>
</dbReference>
<dbReference type="GO" id="GO:0019005">
    <property type="term" value="C:SCF ubiquitin ligase complex"/>
    <property type="evidence" value="ECO:0007669"/>
    <property type="project" value="TreeGrafter"/>
</dbReference>
<organism evidence="3 4">
    <name type="scientific">Mucor saturninus</name>
    <dbReference type="NCBI Taxonomy" id="64648"/>
    <lineage>
        <taxon>Eukaryota</taxon>
        <taxon>Fungi</taxon>
        <taxon>Fungi incertae sedis</taxon>
        <taxon>Mucoromycota</taxon>
        <taxon>Mucoromycotina</taxon>
        <taxon>Mucoromycetes</taxon>
        <taxon>Mucorales</taxon>
        <taxon>Mucorineae</taxon>
        <taxon>Mucoraceae</taxon>
        <taxon>Mucor</taxon>
    </lineage>
</organism>
<evidence type="ECO:0000259" key="2">
    <source>
        <dbReference type="Pfam" id="PF12937"/>
    </source>
</evidence>
<dbReference type="InterPro" id="IPR001810">
    <property type="entry name" value="F-box_dom"/>
</dbReference>
<dbReference type="Gene3D" id="3.80.10.10">
    <property type="entry name" value="Ribonuclease Inhibitor"/>
    <property type="match status" value="1"/>
</dbReference>
<dbReference type="Proteomes" id="UP000603453">
    <property type="component" value="Unassembled WGS sequence"/>
</dbReference>
<dbReference type="PANTHER" id="PTHR13318">
    <property type="entry name" value="PARTNER OF PAIRED, ISOFORM B-RELATED"/>
    <property type="match status" value="1"/>
</dbReference>
<evidence type="ECO:0000313" key="3">
    <source>
        <dbReference type="EMBL" id="KAG2197039.1"/>
    </source>
</evidence>
<sequence>MTSDAKIASNNTPIVTLPLDRIFSYLERPDLLKTTLVSKDWHIASSKKLWSKFKFVREKEFERIFHILSKNKSYGHYISHLELIHSDKDFYLNASHIFLITLLCPNLLSISITFHHTRSVAPPANINRRLPPPLLPRQQQQQRPVSAAHPPPPLHLQQVHQLQKQPFLPQPPQQQQQQQQLQQQMRPPPHGAPSPSAAAAAAAAAAAPRHTQSLPLAHFAHNCPKLKSIRLHSYSPKTDDSVYEMAKYMTWRCLESITLTNCTTIQSSTLCKLAMTNPQLKSVEIMGTTPISDSSLATLANGCGGTLEFLSIGNACQLTDKSIRYIAAKCVRLRQICIFNNDREKISQDTLTAIIQQCRQLRMMSISDSRCLGTEFFAAVVQRVNNEMETLRSHSHGETTKEEFGLQTLCLGAVSRQVIHSPYIAALIDVSASKHDPPQQEEGGGGGEDDAIDILDISDQLTHLINTTKFMPKSTVIRGNTIWWQRRRISF</sequence>
<dbReference type="SUPFAM" id="SSF52047">
    <property type="entry name" value="RNI-like"/>
    <property type="match status" value="1"/>
</dbReference>
<feature type="compositionally biased region" description="Low complexity" evidence="1">
    <location>
        <begin position="193"/>
        <end position="206"/>
    </location>
</feature>
<name>A0A8H7QQP9_9FUNG</name>
<feature type="compositionally biased region" description="Low complexity" evidence="1">
    <location>
        <begin position="155"/>
        <end position="185"/>
    </location>
</feature>
<evidence type="ECO:0000313" key="4">
    <source>
        <dbReference type="Proteomes" id="UP000603453"/>
    </source>
</evidence>
<dbReference type="EMBL" id="JAEPRD010000135">
    <property type="protein sequence ID" value="KAG2197039.1"/>
    <property type="molecule type" value="Genomic_DNA"/>
</dbReference>
<gene>
    <name evidence="3" type="ORF">INT47_009755</name>
</gene>
<accession>A0A8H7QQP9</accession>
<dbReference type="OrthoDB" id="550575at2759"/>
<proteinExistence type="predicted"/>